<dbReference type="InterPro" id="IPR005804">
    <property type="entry name" value="FA_desaturase_dom"/>
</dbReference>
<dbReference type="Pfam" id="PF00173">
    <property type="entry name" value="Cyt-b5"/>
    <property type="match status" value="1"/>
</dbReference>
<dbReference type="Pfam" id="PF00487">
    <property type="entry name" value="FA_desaturase"/>
    <property type="match status" value="1"/>
</dbReference>
<dbReference type="GO" id="GO:0016717">
    <property type="term" value="F:oxidoreductase activity, acting on paired donors, with oxidation of a pair of donors resulting in the reduction of molecular oxygen to two molecules of water"/>
    <property type="evidence" value="ECO:0007669"/>
    <property type="project" value="TreeGrafter"/>
</dbReference>
<dbReference type="InterPro" id="IPR012171">
    <property type="entry name" value="Fatty_acid_desaturase"/>
</dbReference>
<dbReference type="SUPFAM" id="SSF55856">
    <property type="entry name" value="Cytochrome b5-like heme/steroid binding domain"/>
    <property type="match status" value="1"/>
</dbReference>
<protein>
    <recommendedName>
        <fullName evidence="3">Cytochrome b5 heme-binding domain-containing protein</fullName>
    </recommendedName>
</protein>
<dbReference type="InterPro" id="IPR036400">
    <property type="entry name" value="Cyt_B5-like_heme/steroid_sf"/>
</dbReference>
<name>A0A7S2VE31_9STRA</name>
<organism evidence="4">
    <name type="scientific">Entomoneis paludosa</name>
    <dbReference type="NCBI Taxonomy" id="265537"/>
    <lineage>
        <taxon>Eukaryota</taxon>
        <taxon>Sar</taxon>
        <taxon>Stramenopiles</taxon>
        <taxon>Ochrophyta</taxon>
        <taxon>Bacillariophyta</taxon>
        <taxon>Bacillariophyceae</taxon>
        <taxon>Bacillariophycidae</taxon>
        <taxon>Entomoneidaceae</taxon>
        <taxon>Entomoneis</taxon>
    </lineage>
</organism>
<dbReference type="AlphaFoldDB" id="A0A7S2VE31"/>
<dbReference type="PANTHER" id="PTHR19353">
    <property type="entry name" value="FATTY ACID DESATURASE 2"/>
    <property type="match status" value="1"/>
</dbReference>
<keyword evidence="2" id="KW-1133">Transmembrane helix</keyword>
<dbReference type="InterPro" id="IPR001199">
    <property type="entry name" value="Cyt_B5-like_heme/steroid-bd"/>
</dbReference>
<feature type="transmembrane region" description="Helical" evidence="2">
    <location>
        <begin position="248"/>
        <end position="267"/>
    </location>
</feature>
<evidence type="ECO:0000256" key="1">
    <source>
        <dbReference type="SAM" id="MobiDB-lite"/>
    </source>
</evidence>
<evidence type="ECO:0000313" key="4">
    <source>
        <dbReference type="EMBL" id="CAD9947223.1"/>
    </source>
</evidence>
<gene>
    <name evidence="4" type="ORF">APAL1065_LOCUS3642</name>
</gene>
<evidence type="ECO:0000256" key="2">
    <source>
        <dbReference type="SAM" id="Phobius"/>
    </source>
</evidence>
<keyword evidence="2" id="KW-0472">Membrane</keyword>
<evidence type="ECO:0000259" key="3">
    <source>
        <dbReference type="SMART" id="SM01117"/>
    </source>
</evidence>
<feature type="domain" description="Cytochrome b5 heme-binding" evidence="3">
    <location>
        <begin position="33"/>
        <end position="97"/>
    </location>
</feature>
<proteinExistence type="predicted"/>
<sequence>MAPDAEKLRQRHTGKEELVTDSTATVPTTETIRTLETLKGTEVCIDGVVYDLQNFEHPGGESVLVFGGNDVTVQYKMIHPYHSEKHLEKMQRVGIVKDYQCEYSFDSEFEREIKREVFKIVRRGREFGTVGWYARAAFYVGLYCYFQYLWLTQGTSWQLAILYGISQSFIGLNVQHDANHGASSKNPVINNILGLGADFIGGSKWLWMQQHWTHHSFTNHGEKDPDAFGAEPFLLFHDYPAGHPKRKWFHGFQVFFYLIVLAGYWLSQVFNPEVLDLRQRGAQGVGIKMDNDYTVQRRKWAILIRLYYIYVHVVHPIVNEGFNLRVVGNIMLLGVAESLFLAILFSLSHNFENADRDPTHVLEQKKGQKTEPADWFKAQVETSCTYGGFISGCVTGGLNFQVEHHLFPRMSSAWYPFIAPKVREICKKHGVHYAYYPYVWQNLISTLKYMHAAGTGSHWIKNPLSGAN</sequence>
<dbReference type="CDD" id="cd03506">
    <property type="entry name" value="Delta6-FADS-like"/>
    <property type="match status" value="1"/>
</dbReference>
<dbReference type="GO" id="GO:0016020">
    <property type="term" value="C:membrane"/>
    <property type="evidence" value="ECO:0007669"/>
    <property type="project" value="TreeGrafter"/>
</dbReference>
<dbReference type="SMART" id="SM01117">
    <property type="entry name" value="Cyt-b5"/>
    <property type="match status" value="1"/>
</dbReference>
<feature type="transmembrane region" description="Helical" evidence="2">
    <location>
        <begin position="132"/>
        <end position="151"/>
    </location>
</feature>
<feature type="region of interest" description="Disordered" evidence="1">
    <location>
        <begin position="1"/>
        <end position="22"/>
    </location>
</feature>
<feature type="transmembrane region" description="Helical" evidence="2">
    <location>
        <begin position="326"/>
        <end position="347"/>
    </location>
</feature>
<keyword evidence="2" id="KW-0812">Transmembrane</keyword>
<dbReference type="PANTHER" id="PTHR19353:SF75">
    <property type="entry name" value="FATTY ACID DESATURASE, PUTATIVE-RELATED"/>
    <property type="match status" value="1"/>
</dbReference>
<reference evidence="4" key="1">
    <citation type="submission" date="2021-01" db="EMBL/GenBank/DDBJ databases">
        <authorList>
            <person name="Corre E."/>
            <person name="Pelletier E."/>
            <person name="Niang G."/>
            <person name="Scheremetjew M."/>
            <person name="Finn R."/>
            <person name="Kale V."/>
            <person name="Holt S."/>
            <person name="Cochrane G."/>
            <person name="Meng A."/>
            <person name="Brown T."/>
            <person name="Cohen L."/>
        </authorList>
    </citation>
    <scope>NUCLEOTIDE SEQUENCE</scope>
    <source>
        <strain evidence="4">CCMP125</strain>
    </source>
</reference>
<dbReference type="PIRSF" id="PIRSF015921">
    <property type="entry name" value="FA_sphinglp_des"/>
    <property type="match status" value="1"/>
</dbReference>
<dbReference type="Gene3D" id="3.10.120.10">
    <property type="entry name" value="Cytochrome b5-like heme/steroid binding domain"/>
    <property type="match status" value="1"/>
</dbReference>
<feature type="compositionally biased region" description="Basic and acidic residues" evidence="1">
    <location>
        <begin position="1"/>
        <end position="18"/>
    </location>
</feature>
<dbReference type="EMBL" id="HBHT01005489">
    <property type="protein sequence ID" value="CAD9947223.1"/>
    <property type="molecule type" value="Transcribed_RNA"/>
</dbReference>
<accession>A0A7S2VE31</accession>
<dbReference type="GO" id="GO:0006629">
    <property type="term" value="P:lipid metabolic process"/>
    <property type="evidence" value="ECO:0007669"/>
    <property type="project" value="InterPro"/>
</dbReference>